<dbReference type="EMBL" id="JACBAF010001838">
    <property type="protein sequence ID" value="KAF7172706.1"/>
    <property type="molecule type" value="Genomic_DNA"/>
</dbReference>
<dbReference type="GO" id="GO:0005524">
    <property type="term" value="F:ATP binding"/>
    <property type="evidence" value="ECO:0007669"/>
    <property type="project" value="UniProtKB-KW"/>
</dbReference>
<name>A0A8H6PEA3_9EURO</name>
<comment type="caution">
    <text evidence="6">The sequence shown here is derived from an EMBL/GenBank/DDBJ whole genome shotgun (WGS) entry which is preliminary data.</text>
</comment>
<keyword evidence="3" id="KW-0067">ATP-binding</keyword>
<dbReference type="InterPro" id="IPR051931">
    <property type="entry name" value="PAK3-like"/>
</dbReference>
<dbReference type="AlphaFoldDB" id="A0A8H6PEA3"/>
<evidence type="ECO:0000256" key="3">
    <source>
        <dbReference type="ARBA" id="ARBA00022840"/>
    </source>
</evidence>
<proteinExistence type="inferred from homology"/>
<dbReference type="PROSITE" id="PS00108">
    <property type="entry name" value="PROTEIN_KINASE_ST"/>
    <property type="match status" value="1"/>
</dbReference>
<feature type="domain" description="Protein kinase" evidence="5">
    <location>
        <begin position="346"/>
        <end position="692"/>
    </location>
</feature>
<dbReference type="PANTHER" id="PTHR45832:SF22">
    <property type="entry name" value="SERINE_THREONINE-PROTEIN KINASE SAMKA-RELATED"/>
    <property type="match status" value="1"/>
</dbReference>
<protein>
    <recommendedName>
        <fullName evidence="5">Protein kinase domain-containing protein</fullName>
    </recommendedName>
</protein>
<keyword evidence="4" id="KW-1133">Transmembrane helix</keyword>
<reference evidence="6" key="1">
    <citation type="submission" date="2020-06" db="EMBL/GenBank/DDBJ databases">
        <title>Draft genome sequences of strains closely related to Aspergillus parafelis and Aspergillus hiratsukae.</title>
        <authorList>
            <person name="Dos Santos R.A.C."/>
            <person name="Rivero-Menendez O."/>
            <person name="Steenwyk J.L."/>
            <person name="Mead M.E."/>
            <person name="Goldman G.H."/>
            <person name="Alastruey-Izquierdo A."/>
            <person name="Rokas A."/>
        </authorList>
    </citation>
    <scope>NUCLEOTIDE SEQUENCE</scope>
    <source>
        <strain evidence="6">CNM-CM5793</strain>
        <strain evidence="7">CNM-CM6106</strain>
    </source>
</reference>
<dbReference type="Proteomes" id="UP000630445">
    <property type="component" value="Unassembled WGS sequence"/>
</dbReference>
<dbReference type="OrthoDB" id="5979581at2759"/>
<dbReference type="Gene3D" id="1.10.510.10">
    <property type="entry name" value="Transferase(Phosphotransferase) domain 1"/>
    <property type="match status" value="1"/>
</dbReference>
<keyword evidence="8" id="KW-1185">Reference proteome</keyword>
<dbReference type="PROSITE" id="PS50011">
    <property type="entry name" value="PROTEIN_KINASE_DOM"/>
    <property type="match status" value="1"/>
</dbReference>
<sequence>MLKTPLFKAVWDFVPAKSGSESPDALLDHYFGQLNLIEAYNLNLQTHEDIVQLVQFVKDNTTLRRELLHKELIKGHGALLGPLPNSAEKMIELATRIWLMLPPDEWDNNKTLEEFVHDSFPRGDKTTPDAIFPMAINAYTLERIGGFHIVWTDNIQDHLSLFMNHGQKELRIFHLTSFLRNYKCSQESGIYPSGFLDETERTIALMLPSANIECRKWIRKAREEDSLDLEAGNSSAVTRDLASYDYWRLRLLAIIEEYDRTEPTSLKQWALDRRRPNQRYTFWIAVTALALALVFGLIQSVTGIIQGTLRLPVLPGQRGVFESEGGVGGDEARGEFHAPTSISIGLELELEIGMGMDEKGGLSEKGHSKGDCCLWLRQFLRGRNGIYTLTKQLRETVWLAKYEAPSIQGRDSMYSRGRNQPVIVKSVHHFRLQNERDVLKRFQSCTPFIRPLIDEIVEPADPPAIVLKYLDDHLLHASVSQKLTSREIKYVARRILEALRVLHDHNFVHTDVKLDNILVNYRQGQGDIRFTDVQLADCGNTVPADSAYAKEGYMIGAPIWRSPEALLRIGWGTSTDIWSFGALLLTLLYGGNFFIFKPEVPADHEDYELKILQRQCELFGPFPLTYPEICSQETLNLLAYIMRSIPPEKKKPFGRISEKEVSKEDKEFVLKIMKLDPRDRPSAAELLQDEWFDLRP</sequence>
<dbReference type="InterPro" id="IPR000719">
    <property type="entry name" value="Prot_kinase_dom"/>
</dbReference>
<evidence type="ECO:0000256" key="1">
    <source>
        <dbReference type="ARBA" id="ARBA00008874"/>
    </source>
</evidence>
<evidence type="ECO:0000313" key="6">
    <source>
        <dbReference type="EMBL" id="KAF7130890.1"/>
    </source>
</evidence>
<accession>A0A8H6PEA3</accession>
<dbReference type="Proteomes" id="UP000662466">
    <property type="component" value="Unassembled WGS sequence"/>
</dbReference>
<dbReference type="PANTHER" id="PTHR45832">
    <property type="entry name" value="SERINE/THREONINE-PROTEIN KINASE SAMKA-RELATED-RELATED"/>
    <property type="match status" value="1"/>
</dbReference>
<dbReference type="GO" id="GO:0004672">
    <property type="term" value="F:protein kinase activity"/>
    <property type="evidence" value="ECO:0007669"/>
    <property type="project" value="InterPro"/>
</dbReference>
<evidence type="ECO:0000259" key="5">
    <source>
        <dbReference type="PROSITE" id="PS50011"/>
    </source>
</evidence>
<gene>
    <name evidence="6" type="ORF">CNMCM5793_003760</name>
    <name evidence="7" type="ORF">CNMCM6106_006850</name>
</gene>
<dbReference type="Pfam" id="PF00069">
    <property type="entry name" value="Pkinase"/>
    <property type="match status" value="1"/>
</dbReference>
<dbReference type="InterPro" id="IPR011009">
    <property type="entry name" value="Kinase-like_dom_sf"/>
</dbReference>
<keyword evidence="2" id="KW-0547">Nucleotide-binding</keyword>
<dbReference type="SUPFAM" id="SSF56112">
    <property type="entry name" value="Protein kinase-like (PK-like)"/>
    <property type="match status" value="1"/>
</dbReference>
<dbReference type="SMART" id="SM00220">
    <property type="entry name" value="S_TKc"/>
    <property type="match status" value="1"/>
</dbReference>
<comment type="similarity">
    <text evidence="1">Belongs to the protein kinase superfamily. STE Ser/Thr protein kinase family. STE20 subfamily.</text>
</comment>
<keyword evidence="4" id="KW-0472">Membrane</keyword>
<evidence type="ECO:0000256" key="2">
    <source>
        <dbReference type="ARBA" id="ARBA00022741"/>
    </source>
</evidence>
<dbReference type="EMBL" id="JACBAD010001893">
    <property type="protein sequence ID" value="KAF7130890.1"/>
    <property type="molecule type" value="Genomic_DNA"/>
</dbReference>
<organism evidence="6 8">
    <name type="scientific">Aspergillus hiratsukae</name>
    <dbReference type="NCBI Taxonomy" id="1194566"/>
    <lineage>
        <taxon>Eukaryota</taxon>
        <taxon>Fungi</taxon>
        <taxon>Dikarya</taxon>
        <taxon>Ascomycota</taxon>
        <taxon>Pezizomycotina</taxon>
        <taxon>Eurotiomycetes</taxon>
        <taxon>Eurotiomycetidae</taxon>
        <taxon>Eurotiales</taxon>
        <taxon>Aspergillaceae</taxon>
        <taxon>Aspergillus</taxon>
        <taxon>Aspergillus subgen. Fumigati</taxon>
    </lineage>
</organism>
<feature type="transmembrane region" description="Helical" evidence="4">
    <location>
        <begin position="280"/>
        <end position="298"/>
    </location>
</feature>
<dbReference type="InterPro" id="IPR008271">
    <property type="entry name" value="Ser/Thr_kinase_AS"/>
</dbReference>
<evidence type="ECO:0000313" key="7">
    <source>
        <dbReference type="EMBL" id="KAF7172706.1"/>
    </source>
</evidence>
<keyword evidence="4" id="KW-0812">Transmembrane</keyword>
<evidence type="ECO:0000313" key="8">
    <source>
        <dbReference type="Proteomes" id="UP000630445"/>
    </source>
</evidence>
<evidence type="ECO:0000256" key="4">
    <source>
        <dbReference type="SAM" id="Phobius"/>
    </source>
</evidence>